<evidence type="ECO:0000256" key="3">
    <source>
        <dbReference type="ARBA" id="ARBA00022448"/>
    </source>
</evidence>
<evidence type="ECO:0000256" key="7">
    <source>
        <dbReference type="ARBA" id="ARBA00022927"/>
    </source>
</evidence>
<comment type="similarity">
    <text evidence="2">Belongs to the USE1 family.</text>
</comment>
<evidence type="ECO:0000256" key="2">
    <source>
        <dbReference type="ARBA" id="ARBA00007891"/>
    </source>
</evidence>
<dbReference type="InterPro" id="IPR019150">
    <property type="entry name" value="Vesicle_transport_protein_Use1"/>
</dbReference>
<evidence type="ECO:0000256" key="10">
    <source>
        <dbReference type="SAM" id="MobiDB-lite"/>
    </source>
</evidence>
<dbReference type="EMBL" id="MIKF01000357">
    <property type="protein sequence ID" value="RTE71672.1"/>
    <property type="molecule type" value="Genomic_DNA"/>
</dbReference>
<evidence type="ECO:0008006" key="14">
    <source>
        <dbReference type="Google" id="ProtNLM"/>
    </source>
</evidence>
<feature type="compositionally biased region" description="Acidic residues" evidence="10">
    <location>
        <begin position="152"/>
        <end position="161"/>
    </location>
</feature>
<dbReference type="GO" id="GO:0005789">
    <property type="term" value="C:endoplasmic reticulum membrane"/>
    <property type="evidence" value="ECO:0007669"/>
    <property type="project" value="UniProtKB-SubCell"/>
</dbReference>
<name>A0A430L7H7_9HYPO</name>
<evidence type="ECO:0000256" key="11">
    <source>
        <dbReference type="SAM" id="Phobius"/>
    </source>
</evidence>
<sequence length="358" mass="38891">MARFTQAPGVALNRSSIDTASAELGILLLRIQNTILHTDGERERRLRASEYERARVASNLEYARNSLTKLEHDALGIKAPGRRLEVQTDLNGKRELLELLLDRLEDLRQVAINDDDDDASTDGEDILSEIIPTPSDSIVDSIPTDLQTEGSDQNEEAEPEPPEITPEATTETRPSAPAPTAPPDSPPEVPTPSGQQDPEPTQTTQTLRTRGAAASNTPSAHSTARAALFANRSKPATAQTSTATAEALLDRQRAEQDALSESILKMAGALKSSSQRFSSTLDADKEVVGRAGEGMDKTERGMEAAKSKMNMLKRGSGGFQIMGMGIFGKFYFYFLYACVGVLMLMCFALVFFGPKLRF</sequence>
<keyword evidence="6" id="KW-0931">ER-Golgi transport</keyword>
<evidence type="ECO:0000256" key="6">
    <source>
        <dbReference type="ARBA" id="ARBA00022892"/>
    </source>
</evidence>
<keyword evidence="8 11" id="KW-1133">Transmembrane helix</keyword>
<comment type="caution">
    <text evidence="12">The sequence shown here is derived from an EMBL/GenBank/DDBJ whole genome shotgun (WGS) entry which is preliminary data.</text>
</comment>
<dbReference type="GO" id="GO:0031201">
    <property type="term" value="C:SNARE complex"/>
    <property type="evidence" value="ECO:0007669"/>
    <property type="project" value="TreeGrafter"/>
</dbReference>
<dbReference type="PANTHER" id="PTHR13050">
    <property type="entry name" value="USE1-LIKE PROTEIN"/>
    <property type="match status" value="1"/>
</dbReference>
<evidence type="ECO:0000256" key="9">
    <source>
        <dbReference type="ARBA" id="ARBA00023136"/>
    </source>
</evidence>
<evidence type="ECO:0000256" key="8">
    <source>
        <dbReference type="ARBA" id="ARBA00022989"/>
    </source>
</evidence>
<evidence type="ECO:0000256" key="5">
    <source>
        <dbReference type="ARBA" id="ARBA00022824"/>
    </source>
</evidence>
<gene>
    <name evidence="12" type="ORF">BHE90_013923</name>
</gene>
<feature type="compositionally biased region" description="Low complexity" evidence="10">
    <location>
        <begin position="165"/>
        <end position="175"/>
    </location>
</feature>
<keyword evidence="5" id="KW-0256">Endoplasmic reticulum</keyword>
<dbReference type="GO" id="GO:0005484">
    <property type="term" value="F:SNAP receptor activity"/>
    <property type="evidence" value="ECO:0007669"/>
    <property type="project" value="TreeGrafter"/>
</dbReference>
<feature type="compositionally biased region" description="Low complexity" evidence="10">
    <location>
        <begin position="191"/>
        <end position="206"/>
    </location>
</feature>
<feature type="compositionally biased region" description="Polar residues" evidence="10">
    <location>
        <begin position="134"/>
        <end position="151"/>
    </location>
</feature>
<dbReference type="GO" id="GO:0015031">
    <property type="term" value="P:protein transport"/>
    <property type="evidence" value="ECO:0007669"/>
    <property type="project" value="UniProtKB-KW"/>
</dbReference>
<evidence type="ECO:0000313" key="12">
    <source>
        <dbReference type="EMBL" id="RTE71672.1"/>
    </source>
</evidence>
<dbReference type="AlphaFoldDB" id="A0A430L7H7"/>
<reference evidence="12 13" key="1">
    <citation type="submission" date="2017-06" db="EMBL/GenBank/DDBJ databases">
        <title>Comparative genomic analysis of Ambrosia Fusariam Clade fungi.</title>
        <authorList>
            <person name="Stajich J.E."/>
            <person name="Carrillo J."/>
            <person name="Kijimoto T."/>
            <person name="Eskalen A."/>
            <person name="O'Donnell K."/>
            <person name="Kasson M."/>
        </authorList>
    </citation>
    <scope>NUCLEOTIDE SEQUENCE [LARGE SCALE GENOMIC DNA]</scope>
    <source>
        <strain evidence="12 13">UCR1854</strain>
    </source>
</reference>
<comment type="subcellular location">
    <subcellularLocation>
        <location evidence="1">Endoplasmic reticulum membrane</location>
        <topology evidence="1">Single-pass type IV membrane protein</topology>
    </subcellularLocation>
</comment>
<organism evidence="12 13">
    <name type="scientific">Fusarium euwallaceae</name>
    <dbReference type="NCBI Taxonomy" id="1147111"/>
    <lineage>
        <taxon>Eukaryota</taxon>
        <taxon>Fungi</taxon>
        <taxon>Dikarya</taxon>
        <taxon>Ascomycota</taxon>
        <taxon>Pezizomycotina</taxon>
        <taxon>Sordariomycetes</taxon>
        <taxon>Hypocreomycetidae</taxon>
        <taxon>Hypocreales</taxon>
        <taxon>Nectriaceae</taxon>
        <taxon>Fusarium</taxon>
        <taxon>Fusarium solani species complex</taxon>
    </lineage>
</organism>
<keyword evidence="7" id="KW-0653">Protein transport</keyword>
<protein>
    <recommendedName>
        <fullName evidence="14">Synaptobrevin</fullName>
    </recommendedName>
</protein>
<keyword evidence="9 11" id="KW-0472">Membrane</keyword>
<keyword evidence="13" id="KW-1185">Reference proteome</keyword>
<keyword evidence="3" id="KW-0813">Transport</keyword>
<proteinExistence type="inferred from homology"/>
<feature type="transmembrane region" description="Helical" evidence="11">
    <location>
        <begin position="330"/>
        <end position="352"/>
    </location>
</feature>
<dbReference type="PANTHER" id="PTHR13050:SF7">
    <property type="entry name" value="VESICLE TRANSPORT PROTEIN USE1"/>
    <property type="match status" value="1"/>
</dbReference>
<evidence type="ECO:0000313" key="13">
    <source>
        <dbReference type="Proteomes" id="UP000287124"/>
    </source>
</evidence>
<evidence type="ECO:0000256" key="4">
    <source>
        <dbReference type="ARBA" id="ARBA00022692"/>
    </source>
</evidence>
<accession>A0A430L7H7</accession>
<feature type="region of interest" description="Disordered" evidence="10">
    <location>
        <begin position="129"/>
        <end position="223"/>
    </location>
</feature>
<feature type="compositionally biased region" description="Pro residues" evidence="10">
    <location>
        <begin position="176"/>
        <end position="190"/>
    </location>
</feature>
<evidence type="ECO:0000256" key="1">
    <source>
        <dbReference type="ARBA" id="ARBA00004163"/>
    </source>
</evidence>
<dbReference type="Proteomes" id="UP000287124">
    <property type="component" value="Unassembled WGS sequence"/>
</dbReference>
<dbReference type="GO" id="GO:0006890">
    <property type="term" value="P:retrograde vesicle-mediated transport, Golgi to endoplasmic reticulum"/>
    <property type="evidence" value="ECO:0007669"/>
    <property type="project" value="TreeGrafter"/>
</dbReference>
<keyword evidence="4 11" id="KW-0812">Transmembrane</keyword>